<proteinExistence type="predicted"/>
<dbReference type="OrthoDB" id="9795624at2"/>
<dbReference type="AlphaFoldDB" id="A0A2D0N0K6"/>
<comment type="caution">
    <text evidence="1">The sequence shown here is derived from an EMBL/GenBank/DDBJ whole genome shotgun (WGS) entry which is preliminary data.</text>
</comment>
<name>A0A2D0N0K6_FLAN2</name>
<reference evidence="1 2" key="1">
    <citation type="submission" date="2017-10" db="EMBL/GenBank/DDBJ databases">
        <title>The draft genome sequence of Lewinella nigricans NBRC 102662.</title>
        <authorList>
            <person name="Wang K."/>
        </authorList>
    </citation>
    <scope>NUCLEOTIDE SEQUENCE [LARGE SCALE GENOMIC DNA]</scope>
    <source>
        <strain evidence="1 2">NBRC 102662</strain>
    </source>
</reference>
<evidence type="ECO:0008006" key="3">
    <source>
        <dbReference type="Google" id="ProtNLM"/>
    </source>
</evidence>
<dbReference type="Proteomes" id="UP000223913">
    <property type="component" value="Unassembled WGS sequence"/>
</dbReference>
<dbReference type="RefSeq" id="WP_099154620.1">
    <property type="nucleotide sequence ID" value="NZ_PDUD01000046.1"/>
</dbReference>
<gene>
    <name evidence="1" type="ORF">CRP01_34390</name>
</gene>
<sequence length="1037" mass="118894">MPTIADIDQLILCGPIVRRVEPKQAAIWLALKSAAAVELVIWEGLIKHDDIDDTPVVGKSERRTTSIGKHLHLVTVNLELEAGKLLEWGKIYSYNLSITPDGGSKQDLKDLKLLDALAEKEEGKTVTALSYEVGQLPSFALPSDRIESLRLLHGSCRNNDAPYEDALSWVNDFIKADLEDINKRPQQLFLSGDQIYADSVVGELLHELTQWGNSLLDDQETLPTEWRENADTAPIKRWKADTMHFPAYFRANLILSEARFTTTDKNNHLIAFGEFAAMYMSVWSNVLWTVDLQEGAEQNAPQHFENIFDQITDRPENYGAIFRRNLTDERNNIVVEEAVEAGEQPVKAREVFSDDIVKKSIDFLLAARKADKAGFREAMLQKKDNKLNELLADFFKQEVVTRRDKIRFRKYFEFFKGWMKELHSGEQEKANKERGDKLRTLHRTLTKVRRALANISTFMIFDDHEVTDDWNLNPTWRDQVYSSYLGRAIVRNALTSYALFQDWGNRAKSYNRENSGLFEIEENVGELVRELDGEQFSDTLKAAFEKAGLTLEGSNTTVQIIRKEDWKLLDGAKEDEYIVRKYQIKEGTGEAAKEKEVIRIIQNPHALLLKLVSQLYQENNTKREEQEEQLDFLLGLDHHHRVVKSEKSERYQLRDNRSPIVKWHYSYEGMTHKVLVIDNRTRRSYVSFAGAPGNISVNGMQDLIPEDPQPKENEVLFVVAPLPVLGPSMLDELIAPTAYRVYDLIAAFDGDETIKTGMKGTNPDAIEAWVFDPVGQEELFKRLAPFQRIIFLSGDVHYGSTQRMHYWKKGADQPACFAQLTSSGLRNIMPGFIQYISQHFGIGQKLIRGEIRAERLGWHDNDPKPLKFPDEKKVNAFLKYKLKNKPVLITPLGWPEGTTYGEDNEPDWSWRVHNVIDERREEERPGITQLVKIEETVESRTVDAFRKTAARHSRQIKQVNFTRQILFKANIGLVTFEKEEKKDGVEKEPPIHLIHNLYAVPFQADAKAAQQQELFAVHRIVLAASEADQPPSLNPKK</sequence>
<evidence type="ECO:0000313" key="1">
    <source>
        <dbReference type="EMBL" id="PHN01997.1"/>
    </source>
</evidence>
<dbReference type="PANTHER" id="PTHR37031">
    <property type="entry name" value="METALLOPHOSPHATASE BINDING DOMAIN PROTEIN"/>
    <property type="match status" value="1"/>
</dbReference>
<dbReference type="EMBL" id="PDUD01000046">
    <property type="protein sequence ID" value="PHN01997.1"/>
    <property type="molecule type" value="Genomic_DNA"/>
</dbReference>
<protein>
    <recommendedName>
        <fullName evidence="3">PhoD-like phosphatase metallophosphatase domain-containing protein</fullName>
    </recommendedName>
</protein>
<accession>A0A2D0N0K6</accession>
<dbReference type="InterPro" id="IPR038607">
    <property type="entry name" value="PhoD-like_sf"/>
</dbReference>
<evidence type="ECO:0000313" key="2">
    <source>
        <dbReference type="Proteomes" id="UP000223913"/>
    </source>
</evidence>
<organism evidence="1 2">
    <name type="scientific">Flavilitoribacter nigricans (strain ATCC 23147 / DSM 23189 / NBRC 102662 / NCIMB 1420 / SS-2)</name>
    <name type="common">Lewinella nigricans</name>
    <dbReference type="NCBI Taxonomy" id="1122177"/>
    <lineage>
        <taxon>Bacteria</taxon>
        <taxon>Pseudomonadati</taxon>
        <taxon>Bacteroidota</taxon>
        <taxon>Saprospiria</taxon>
        <taxon>Saprospirales</taxon>
        <taxon>Lewinellaceae</taxon>
        <taxon>Flavilitoribacter</taxon>
    </lineage>
</organism>
<keyword evidence="2" id="KW-1185">Reference proteome</keyword>
<dbReference type="PANTHER" id="PTHR37031:SF2">
    <property type="entry name" value="PHOD-LIKE PHOSPHATASE METALLOPHOSPHATASE DOMAIN-CONTAINING PROTEIN"/>
    <property type="match status" value="1"/>
</dbReference>
<dbReference type="Gene3D" id="3.60.21.70">
    <property type="entry name" value="PhoD-like phosphatase"/>
    <property type="match status" value="2"/>
</dbReference>